<comment type="caution">
    <text evidence="2">The sequence shown here is derived from an EMBL/GenBank/DDBJ whole genome shotgun (WGS) entry which is preliminary data.</text>
</comment>
<protein>
    <submittedName>
        <fullName evidence="2">Uncharacterized protein</fullName>
    </submittedName>
</protein>
<keyword evidence="3" id="KW-1185">Reference proteome</keyword>
<dbReference type="RefSeq" id="WP_146271023.1">
    <property type="nucleotide sequence ID" value="NZ_VOEI01000003.1"/>
</dbReference>
<accession>A0A563U3U1</accession>
<evidence type="ECO:0000313" key="2">
    <source>
        <dbReference type="EMBL" id="TWR26009.1"/>
    </source>
</evidence>
<dbReference type="EMBL" id="VOEI01000003">
    <property type="protein sequence ID" value="TWR26009.1"/>
    <property type="molecule type" value="Genomic_DNA"/>
</dbReference>
<evidence type="ECO:0000313" key="3">
    <source>
        <dbReference type="Proteomes" id="UP000318010"/>
    </source>
</evidence>
<reference evidence="2 3" key="1">
    <citation type="submission" date="2019-07" db="EMBL/GenBank/DDBJ databases">
        <authorList>
            <person name="Kim J."/>
        </authorList>
    </citation>
    <scope>NUCLEOTIDE SEQUENCE [LARGE SCALE GENOMIC DNA]</scope>
    <source>
        <strain evidence="2 3">MJ1a</strain>
    </source>
</reference>
<feature type="region of interest" description="Disordered" evidence="1">
    <location>
        <begin position="41"/>
        <end position="65"/>
    </location>
</feature>
<dbReference type="Proteomes" id="UP000318010">
    <property type="component" value="Unassembled WGS sequence"/>
</dbReference>
<dbReference type="AlphaFoldDB" id="A0A563U3U1"/>
<dbReference type="OrthoDB" id="798699at2"/>
<sequence length="116" mass="12926">MLLKRSLIFRSLGLLLIIVFLAKSCDLFIEQCVAHHSAFASDKSMDGDNTLNNDSKASAEDGFEKGSKKSYSYFNYQITFSSLSRIITSSVSWEPYSFGIFTEPLKVVLTPPPNVC</sequence>
<name>A0A563U3U1_9SPHI</name>
<feature type="compositionally biased region" description="Polar residues" evidence="1">
    <location>
        <begin position="47"/>
        <end position="56"/>
    </location>
</feature>
<gene>
    <name evidence="2" type="ORF">FPZ42_10270</name>
</gene>
<evidence type="ECO:0000256" key="1">
    <source>
        <dbReference type="SAM" id="MobiDB-lite"/>
    </source>
</evidence>
<organism evidence="2 3">
    <name type="scientific">Mucilaginibacter achroorhodeus</name>
    <dbReference type="NCBI Taxonomy" id="2599294"/>
    <lineage>
        <taxon>Bacteria</taxon>
        <taxon>Pseudomonadati</taxon>
        <taxon>Bacteroidota</taxon>
        <taxon>Sphingobacteriia</taxon>
        <taxon>Sphingobacteriales</taxon>
        <taxon>Sphingobacteriaceae</taxon>
        <taxon>Mucilaginibacter</taxon>
    </lineage>
</organism>
<proteinExistence type="predicted"/>